<feature type="transmembrane region" description="Helical" evidence="1">
    <location>
        <begin position="75"/>
        <end position="96"/>
    </location>
</feature>
<keyword evidence="1" id="KW-0812">Transmembrane</keyword>
<feature type="transmembrane region" description="Helical" evidence="1">
    <location>
        <begin position="41"/>
        <end position="63"/>
    </location>
</feature>
<reference evidence="3" key="1">
    <citation type="journal article" date="2014" name="Genome Announc.">
        <title>Draft Genome Sequences of Three Alkaliphilic Bacillus Strains, Bacillus wakoensis JCM 9140T, Bacillus akibai JCM 9157T, and Bacillus hemicellulosilyticus JCM 9152T.</title>
        <authorList>
            <person name="Yuki M."/>
            <person name="Oshima K."/>
            <person name="Suda W."/>
            <person name="Oshida Y."/>
            <person name="Kitamura K."/>
            <person name="Iida T."/>
            <person name="Hattori M."/>
            <person name="Ohkuma M."/>
        </authorList>
    </citation>
    <scope>NUCLEOTIDE SEQUENCE [LARGE SCALE GENOMIC DNA]</scope>
    <source>
        <strain evidence="3">JCM 9152</strain>
    </source>
</reference>
<dbReference type="SUPFAM" id="SSF51445">
    <property type="entry name" value="(Trans)glycosidases"/>
    <property type="match status" value="1"/>
</dbReference>
<feature type="transmembrane region" description="Helical" evidence="1">
    <location>
        <begin position="5"/>
        <end position="21"/>
    </location>
</feature>
<protein>
    <recommendedName>
        <fullName evidence="2">CAAX prenyl protease 2/Lysostaphin resistance protein A-like domain-containing protein</fullName>
    </recommendedName>
</protein>
<dbReference type="GO" id="GO:0004175">
    <property type="term" value="F:endopeptidase activity"/>
    <property type="evidence" value="ECO:0007669"/>
    <property type="project" value="UniProtKB-ARBA"/>
</dbReference>
<dbReference type="GO" id="GO:0080120">
    <property type="term" value="P:CAAX-box protein maturation"/>
    <property type="evidence" value="ECO:0007669"/>
    <property type="project" value="UniProtKB-ARBA"/>
</dbReference>
<feature type="transmembrane region" description="Helical" evidence="1">
    <location>
        <begin position="141"/>
        <end position="165"/>
    </location>
</feature>
<keyword evidence="1" id="KW-0472">Membrane</keyword>
<dbReference type="STRING" id="1236971.JCM9152_3475"/>
<feature type="transmembrane region" description="Helical" evidence="1">
    <location>
        <begin position="185"/>
        <end position="208"/>
    </location>
</feature>
<keyword evidence="4" id="KW-1185">Reference proteome</keyword>
<comment type="caution">
    <text evidence="3">The sequence shown here is derived from an EMBL/GenBank/DDBJ whole genome shotgun (WGS) entry which is preliminary data.</text>
</comment>
<dbReference type="AlphaFoldDB" id="W4QIN2"/>
<dbReference type="OrthoDB" id="151193at2"/>
<gene>
    <name evidence="3" type="ORF">JCM9152_3475</name>
</gene>
<sequence length="573" mass="65297">MEVRALLMSITLVLILLFLKWKSNKVEEWSLFYRERLTIVVSSITLGFFAWLLPTIIVIGGSIELGWATIEMEVSIIEVLFQALLILPLMLLSYILPEEWAFRGYIYRTLVKRRSMWVSIFIQALLFAVWGLLANGQLDGFIEFLGFGLFLGLLCHMTNTIWLGVGLRLAAATVPLLLHTINYEVIYMQGLLNFLLGIVTIVVAYLIIINVKRQQPNEVLNNLKKEHPNIGSENSKNLAQRGIIYDVGSSYALGQYSKEIWKSEAVRDDLQIIRESLHCNAITIMGDNLDRLEEATHYALEHDLFVWLHPTSFGSNPQEMLLQLKNGAILAEKIRKKHPDKIGLKVGLELSVFTSGSIPGKDFGQRAQNLKWFGLLLPLFNSRLNALLKQAVAVARDHYRGGIIYGAGSWEEVNWDLFDFIGVNYYLDSSTGTNYVEGLRRYQQFNKPIIITEFGCCAYKGAELRGGEGGWIQDWSNLSERKLDGEYMRDEQVQANYIGQLIEVFETENVYGAFINQFIEEDHPYSDEALYDLDMASLGIVKACPQTTKERGWIAKKAFYEIANRYSQYKSSQ</sequence>
<dbReference type="EMBL" id="BAUU01000026">
    <property type="protein sequence ID" value="GAE31970.1"/>
    <property type="molecule type" value="Genomic_DNA"/>
</dbReference>
<name>W4QIN2_9BACI</name>
<evidence type="ECO:0000313" key="4">
    <source>
        <dbReference type="Proteomes" id="UP000018895"/>
    </source>
</evidence>
<evidence type="ECO:0000259" key="2">
    <source>
        <dbReference type="Pfam" id="PF02517"/>
    </source>
</evidence>
<dbReference type="Gene3D" id="3.20.20.80">
    <property type="entry name" value="Glycosidases"/>
    <property type="match status" value="1"/>
</dbReference>
<organism evidence="3 4">
    <name type="scientific">Halalkalibacter hemicellulosilyticusJCM 9152</name>
    <dbReference type="NCBI Taxonomy" id="1236971"/>
    <lineage>
        <taxon>Bacteria</taxon>
        <taxon>Bacillati</taxon>
        <taxon>Bacillota</taxon>
        <taxon>Bacilli</taxon>
        <taxon>Bacillales</taxon>
        <taxon>Bacillaceae</taxon>
        <taxon>Halalkalibacter</taxon>
    </lineage>
</organism>
<proteinExistence type="predicted"/>
<dbReference type="RefSeq" id="WP_052016016.1">
    <property type="nucleotide sequence ID" value="NZ_BAUU01000026.1"/>
</dbReference>
<dbReference type="Pfam" id="PF02517">
    <property type="entry name" value="Rce1-like"/>
    <property type="match status" value="1"/>
</dbReference>
<feature type="domain" description="CAAX prenyl protease 2/Lysostaphin resistance protein A-like" evidence="2">
    <location>
        <begin position="83"/>
        <end position="169"/>
    </location>
</feature>
<accession>W4QIN2</accession>
<dbReference type="InterPro" id="IPR017853">
    <property type="entry name" value="GH"/>
</dbReference>
<evidence type="ECO:0000313" key="3">
    <source>
        <dbReference type="EMBL" id="GAE31970.1"/>
    </source>
</evidence>
<feature type="transmembrane region" description="Helical" evidence="1">
    <location>
        <begin position="116"/>
        <end position="134"/>
    </location>
</feature>
<evidence type="ECO:0000256" key="1">
    <source>
        <dbReference type="SAM" id="Phobius"/>
    </source>
</evidence>
<dbReference type="InterPro" id="IPR003675">
    <property type="entry name" value="Rce1/LyrA-like_dom"/>
</dbReference>
<dbReference type="Proteomes" id="UP000018895">
    <property type="component" value="Unassembled WGS sequence"/>
</dbReference>
<keyword evidence="1" id="KW-1133">Transmembrane helix</keyword>